<dbReference type="AlphaFoldDB" id="A0A133KY95"/>
<accession>A0A133KY95</accession>
<dbReference type="Proteomes" id="UP000070376">
    <property type="component" value="Unassembled WGS sequence"/>
</dbReference>
<dbReference type="PATRIC" id="fig|1398.22.peg.846"/>
<name>A0A133KY95_HEYCO</name>
<evidence type="ECO:0000313" key="1">
    <source>
        <dbReference type="EMBL" id="KWZ84593.1"/>
    </source>
</evidence>
<sequence>MGKVKPMYCTCSLNRLKWITDCENPFLKEKGEEGCSVFGIFLRTNLKHIQRN</sequence>
<reference evidence="2" key="1">
    <citation type="submission" date="2016-01" db="EMBL/GenBank/DDBJ databases">
        <authorList>
            <person name="Mitreva M."/>
            <person name="Pepin K.H."/>
            <person name="Mihindukulasuriya K.A."/>
            <person name="Fulton R."/>
            <person name="Fronick C."/>
            <person name="O'Laughlin M."/>
            <person name="Miner T."/>
            <person name="Herter B."/>
            <person name="Rosa B.A."/>
            <person name="Cordes M."/>
            <person name="Tomlinson C."/>
            <person name="Wollam A."/>
            <person name="Palsikar V.B."/>
            <person name="Mardis E.R."/>
            <person name="Wilson R.K."/>
        </authorList>
    </citation>
    <scope>NUCLEOTIDE SEQUENCE [LARGE SCALE GENOMIC DNA]</scope>
    <source>
        <strain evidence="2">GED7749B</strain>
    </source>
</reference>
<comment type="caution">
    <text evidence="1">The sequence shown here is derived from an EMBL/GenBank/DDBJ whole genome shotgun (WGS) entry which is preliminary data.</text>
</comment>
<gene>
    <name evidence="1" type="ORF">HMPREF3213_00841</name>
</gene>
<evidence type="ECO:0000313" key="2">
    <source>
        <dbReference type="Proteomes" id="UP000070376"/>
    </source>
</evidence>
<proteinExistence type="predicted"/>
<organism evidence="1 2">
    <name type="scientific">Heyndrickxia coagulans</name>
    <name type="common">Weizmannia coagulans</name>
    <dbReference type="NCBI Taxonomy" id="1398"/>
    <lineage>
        <taxon>Bacteria</taxon>
        <taxon>Bacillati</taxon>
        <taxon>Bacillota</taxon>
        <taxon>Bacilli</taxon>
        <taxon>Bacillales</taxon>
        <taxon>Bacillaceae</taxon>
        <taxon>Heyndrickxia</taxon>
    </lineage>
</organism>
<protein>
    <submittedName>
        <fullName evidence="1">Uncharacterized protein</fullName>
    </submittedName>
</protein>
<dbReference type="EMBL" id="LRPN01000028">
    <property type="protein sequence ID" value="KWZ84593.1"/>
    <property type="molecule type" value="Genomic_DNA"/>
</dbReference>